<name>A0ABU9ZMM4_9HYPH</name>
<protein>
    <submittedName>
        <fullName evidence="1">Uncharacterized protein</fullName>
    </submittedName>
</protein>
<sequence length="159" mass="18699">MTISVAWVRSLGNTNELIFASDSRLSGGGNVDQCQKVFPLPREDCCISFAGCTTIAYPFIAQLQNSIVEYKKFMDRIVDINKFKGRVLWLLNKFISSHEDVVDEYFERDLIQTSFIFGGWSWKNSQFCLWKIFYDKTKENMYRLSLQNQEYLDYRHQTV</sequence>
<comment type="caution">
    <text evidence="1">The sequence shown here is derived from an EMBL/GenBank/DDBJ whole genome shotgun (WGS) entry which is preliminary data.</text>
</comment>
<dbReference type="RefSeq" id="WP_346012789.1">
    <property type="nucleotide sequence ID" value="NZ_JAQYXP010000001.1"/>
</dbReference>
<keyword evidence="2" id="KW-1185">Reference proteome</keyword>
<reference evidence="1 2" key="1">
    <citation type="journal article" date="2023" name="PLoS ONE">
        <title>Complete genome assembly of Hawai'i environmental nontuberculous mycobacteria reveals unexpected co-isolation with methylobacteria.</title>
        <authorList>
            <person name="Hendrix J."/>
            <person name="Epperson L.E."/>
            <person name="Tong E.I."/>
            <person name="Chan Y.L."/>
            <person name="Hasan N.A."/>
            <person name="Dawrs S.N."/>
            <person name="Norton G.J."/>
            <person name="Virdi R."/>
            <person name="Crooks J.L."/>
            <person name="Chan E.D."/>
            <person name="Honda J.R."/>
            <person name="Strong M."/>
        </authorList>
    </citation>
    <scope>NUCLEOTIDE SEQUENCE [LARGE SCALE GENOMIC DNA]</scope>
    <source>
        <strain evidence="1 2">NJH_HI04-1</strain>
    </source>
</reference>
<organism evidence="1 2">
    <name type="scientific">Methylobacterium ajmalii</name>
    <dbReference type="NCBI Taxonomy" id="2738439"/>
    <lineage>
        <taxon>Bacteria</taxon>
        <taxon>Pseudomonadati</taxon>
        <taxon>Pseudomonadota</taxon>
        <taxon>Alphaproteobacteria</taxon>
        <taxon>Hyphomicrobiales</taxon>
        <taxon>Methylobacteriaceae</taxon>
        <taxon>Methylobacterium</taxon>
    </lineage>
</organism>
<dbReference type="InterPro" id="IPR029055">
    <property type="entry name" value="Ntn_hydrolases_N"/>
</dbReference>
<dbReference type="Proteomes" id="UP001407347">
    <property type="component" value="Unassembled WGS sequence"/>
</dbReference>
<evidence type="ECO:0000313" key="2">
    <source>
        <dbReference type="Proteomes" id="UP001407347"/>
    </source>
</evidence>
<gene>
    <name evidence="1" type="ORF">PUR29_03775</name>
</gene>
<proteinExistence type="predicted"/>
<dbReference type="EMBL" id="JAQYXP010000001">
    <property type="protein sequence ID" value="MEN3232732.1"/>
    <property type="molecule type" value="Genomic_DNA"/>
</dbReference>
<dbReference type="SUPFAM" id="SSF56235">
    <property type="entry name" value="N-terminal nucleophile aminohydrolases (Ntn hydrolases)"/>
    <property type="match status" value="1"/>
</dbReference>
<evidence type="ECO:0000313" key="1">
    <source>
        <dbReference type="EMBL" id="MEN3232732.1"/>
    </source>
</evidence>
<accession>A0ABU9ZMM4</accession>